<evidence type="ECO:0000256" key="4">
    <source>
        <dbReference type="ARBA" id="ARBA00022989"/>
    </source>
</evidence>
<name>A0A3G8YE97_9DEIO</name>
<keyword evidence="4 6" id="KW-1133">Transmembrane helix</keyword>
<dbReference type="EMBL" id="CP034183">
    <property type="protein sequence ID" value="AZI43709.1"/>
    <property type="molecule type" value="Genomic_DNA"/>
</dbReference>
<feature type="domain" description="VTT" evidence="7">
    <location>
        <begin position="72"/>
        <end position="181"/>
    </location>
</feature>
<organism evidence="8 9">
    <name type="scientific">Deinococcus psychrotolerans</name>
    <dbReference type="NCBI Taxonomy" id="2489213"/>
    <lineage>
        <taxon>Bacteria</taxon>
        <taxon>Thermotogati</taxon>
        <taxon>Deinococcota</taxon>
        <taxon>Deinococci</taxon>
        <taxon>Deinococcales</taxon>
        <taxon>Deinococcaceae</taxon>
        <taxon>Deinococcus</taxon>
    </lineage>
</organism>
<sequence length="228" mass="24513">MGWLLAAVLLGGLLLIPGVRPWLWQTASALFGSDDTQRRALVERLGIWGPLALLAGMLLQAVVPLLPAAADVVLASLLYGFWWGFAIVYTGTLLGAALGYAVGRRYGGWAVRRLAGETMTRRLEQFAEERGVQAVLLVRLMPALKAEVMNLVAGAVGMSFWPFMAASALGALPATALVVWLAASPQRLFWGVLGLSVAVGLGAAGRWWWHRKVVVQKRRTKAVTGPSE</sequence>
<feature type="transmembrane region" description="Helical" evidence="6">
    <location>
        <begin position="188"/>
        <end position="209"/>
    </location>
</feature>
<dbReference type="Proteomes" id="UP000276417">
    <property type="component" value="Chromosome 1"/>
</dbReference>
<dbReference type="KEGG" id="dph:EHF33_01500"/>
<evidence type="ECO:0000256" key="3">
    <source>
        <dbReference type="ARBA" id="ARBA00022692"/>
    </source>
</evidence>
<feature type="transmembrane region" description="Helical" evidence="6">
    <location>
        <begin position="160"/>
        <end position="182"/>
    </location>
</feature>
<evidence type="ECO:0000259" key="7">
    <source>
        <dbReference type="Pfam" id="PF09335"/>
    </source>
</evidence>
<dbReference type="InterPro" id="IPR032816">
    <property type="entry name" value="VTT_dom"/>
</dbReference>
<dbReference type="PANTHER" id="PTHR12677">
    <property type="entry name" value="GOLGI APPARATUS MEMBRANE PROTEIN TVP38-RELATED"/>
    <property type="match status" value="1"/>
</dbReference>
<evidence type="ECO:0000256" key="5">
    <source>
        <dbReference type="ARBA" id="ARBA00023136"/>
    </source>
</evidence>
<feature type="transmembrane region" description="Helical" evidence="6">
    <location>
        <begin position="78"/>
        <end position="102"/>
    </location>
</feature>
<keyword evidence="9" id="KW-1185">Reference proteome</keyword>
<dbReference type="InterPro" id="IPR015414">
    <property type="entry name" value="TMEM64"/>
</dbReference>
<feature type="transmembrane region" description="Helical" evidence="6">
    <location>
        <begin position="45"/>
        <end position="66"/>
    </location>
</feature>
<evidence type="ECO:0000313" key="9">
    <source>
        <dbReference type="Proteomes" id="UP000276417"/>
    </source>
</evidence>
<comment type="caution">
    <text evidence="6">Lacks conserved residue(s) required for the propagation of feature annotation.</text>
</comment>
<comment type="subcellular location">
    <subcellularLocation>
        <location evidence="1 6">Cell membrane</location>
        <topology evidence="1 6">Multi-pass membrane protein</topology>
    </subcellularLocation>
</comment>
<evidence type="ECO:0000313" key="8">
    <source>
        <dbReference type="EMBL" id="AZI43709.1"/>
    </source>
</evidence>
<proteinExistence type="inferred from homology"/>
<dbReference type="AlphaFoldDB" id="A0A3G8YE97"/>
<evidence type="ECO:0000256" key="1">
    <source>
        <dbReference type="ARBA" id="ARBA00004651"/>
    </source>
</evidence>
<accession>A0A3G8YE97</accession>
<dbReference type="GO" id="GO:0005886">
    <property type="term" value="C:plasma membrane"/>
    <property type="evidence" value="ECO:0007669"/>
    <property type="project" value="UniProtKB-SubCell"/>
</dbReference>
<dbReference type="OrthoDB" id="9812980at2"/>
<protein>
    <recommendedName>
        <fullName evidence="6">TVP38/TMEM64 family membrane protein</fullName>
    </recommendedName>
</protein>
<keyword evidence="2 6" id="KW-1003">Cell membrane</keyword>
<dbReference type="Pfam" id="PF09335">
    <property type="entry name" value="VTT_dom"/>
    <property type="match status" value="1"/>
</dbReference>
<dbReference type="PANTHER" id="PTHR12677:SF59">
    <property type="entry name" value="GOLGI APPARATUS MEMBRANE PROTEIN TVP38-RELATED"/>
    <property type="match status" value="1"/>
</dbReference>
<evidence type="ECO:0000256" key="6">
    <source>
        <dbReference type="RuleBase" id="RU366058"/>
    </source>
</evidence>
<evidence type="ECO:0000256" key="2">
    <source>
        <dbReference type="ARBA" id="ARBA00022475"/>
    </source>
</evidence>
<gene>
    <name evidence="8" type="ORF">EHF33_01500</name>
</gene>
<keyword evidence="5 6" id="KW-0472">Membrane</keyword>
<reference evidence="8 9" key="1">
    <citation type="submission" date="2018-11" db="EMBL/GenBank/DDBJ databases">
        <title>Deinococcus shelandsis sp. nov., isolated from South Shetland Islands soil of Antarctica.</title>
        <authorList>
            <person name="Tian J."/>
        </authorList>
    </citation>
    <scope>NUCLEOTIDE SEQUENCE [LARGE SCALE GENOMIC DNA]</scope>
    <source>
        <strain evidence="8 9">S14-83T</strain>
    </source>
</reference>
<keyword evidence="3 6" id="KW-0812">Transmembrane</keyword>
<comment type="similarity">
    <text evidence="6">Belongs to the TVP38/TMEM64 family.</text>
</comment>